<proteinExistence type="predicted"/>
<accession>A0ACC0AYN3</accession>
<dbReference type="EMBL" id="CM044704">
    <property type="protein sequence ID" value="KAI5665557.1"/>
    <property type="molecule type" value="Genomic_DNA"/>
</dbReference>
<dbReference type="Proteomes" id="UP001060085">
    <property type="component" value="Linkage Group LG04"/>
</dbReference>
<comment type="caution">
    <text evidence="1">The sequence shown here is derived from an EMBL/GenBank/DDBJ whole genome shotgun (WGS) entry which is preliminary data.</text>
</comment>
<reference evidence="2" key="1">
    <citation type="journal article" date="2023" name="Nat. Plants">
        <title>Single-cell RNA sequencing provides a high-resolution roadmap for understanding the multicellular compartmentation of specialized metabolism.</title>
        <authorList>
            <person name="Sun S."/>
            <person name="Shen X."/>
            <person name="Li Y."/>
            <person name="Li Y."/>
            <person name="Wang S."/>
            <person name="Li R."/>
            <person name="Zhang H."/>
            <person name="Shen G."/>
            <person name="Guo B."/>
            <person name="Wei J."/>
            <person name="Xu J."/>
            <person name="St-Pierre B."/>
            <person name="Chen S."/>
            <person name="Sun C."/>
        </authorList>
    </citation>
    <scope>NUCLEOTIDE SEQUENCE [LARGE SCALE GENOMIC DNA]</scope>
</reference>
<name>A0ACC0AYN3_CATRO</name>
<organism evidence="1 2">
    <name type="scientific">Catharanthus roseus</name>
    <name type="common">Madagascar periwinkle</name>
    <name type="synonym">Vinca rosea</name>
    <dbReference type="NCBI Taxonomy" id="4058"/>
    <lineage>
        <taxon>Eukaryota</taxon>
        <taxon>Viridiplantae</taxon>
        <taxon>Streptophyta</taxon>
        <taxon>Embryophyta</taxon>
        <taxon>Tracheophyta</taxon>
        <taxon>Spermatophyta</taxon>
        <taxon>Magnoliopsida</taxon>
        <taxon>eudicotyledons</taxon>
        <taxon>Gunneridae</taxon>
        <taxon>Pentapetalae</taxon>
        <taxon>asterids</taxon>
        <taxon>lamiids</taxon>
        <taxon>Gentianales</taxon>
        <taxon>Apocynaceae</taxon>
        <taxon>Rauvolfioideae</taxon>
        <taxon>Vinceae</taxon>
        <taxon>Catharanthinae</taxon>
        <taxon>Catharanthus</taxon>
    </lineage>
</organism>
<evidence type="ECO:0000313" key="2">
    <source>
        <dbReference type="Proteomes" id="UP001060085"/>
    </source>
</evidence>
<gene>
    <name evidence="1" type="ORF">M9H77_15410</name>
</gene>
<protein>
    <submittedName>
        <fullName evidence="1">Uncharacterized protein</fullName>
    </submittedName>
</protein>
<evidence type="ECO:0000313" key="1">
    <source>
        <dbReference type="EMBL" id="KAI5665557.1"/>
    </source>
</evidence>
<keyword evidence="2" id="KW-1185">Reference proteome</keyword>
<sequence length="348" mass="37968">MGRGRFCYQEVLPFSAMLVVEFTNVGLSTIFKAATLKGLSNHVFMVYSYGISSLVLLPLCYIFYRNTKLPALSFNLLLRFFFLGLMGFTAQYLGYAGIEYSTPTLASAMSNLMPASTFVLAVLFRMEKLELKNLSSQVKIMGTIISIAGALVVVLYEGPAVITVRSFPSNKLSAVGSSSNWVIGGALLAAEYILVAVWYIYQTKAVKEYPAEMVVVFFFNLFACIVAAPVCLIAEPNLSAWKVQPDIRLLSILYAGIVGSSLGIGIHTWGLHVKGPVYVALFRPVSIVIAALTGVIFLGDNLYLGSIIGGIVISLGFYIVIWGKAQEEEDMGSERNESSSEEHRVPLL</sequence>